<dbReference type="SUPFAM" id="SSF90112">
    <property type="entry name" value="Neurotransmitter-gated ion-channel transmembrane pore"/>
    <property type="match status" value="1"/>
</dbReference>
<dbReference type="InterPro" id="IPR038050">
    <property type="entry name" value="Neuro_actylchol_rec"/>
</dbReference>
<dbReference type="EMBL" id="WIXE01006524">
    <property type="protein sequence ID" value="KAK5981217.1"/>
    <property type="molecule type" value="Genomic_DNA"/>
</dbReference>
<dbReference type="InterPro" id="IPR036719">
    <property type="entry name" value="Neuro-gated_channel_TM_sf"/>
</dbReference>
<protein>
    <submittedName>
        <fullName evidence="2">Uncharacterized protein</fullName>
    </submittedName>
</protein>
<proteinExistence type="predicted"/>
<dbReference type="Gene3D" id="1.20.58.390">
    <property type="entry name" value="Neurotransmitter-gated ion-channel transmembrane domain"/>
    <property type="match status" value="1"/>
</dbReference>
<feature type="non-terminal residue" evidence="2">
    <location>
        <position position="1"/>
    </location>
</feature>
<gene>
    <name evidence="2" type="ORF">GCK32_007642</name>
</gene>
<keyword evidence="1" id="KW-1133">Transmembrane helix</keyword>
<comment type="caution">
    <text evidence="2">The sequence shown here is derived from an EMBL/GenBank/DDBJ whole genome shotgun (WGS) entry which is preliminary data.</text>
</comment>
<keyword evidence="1" id="KW-0472">Membrane</keyword>
<dbReference type="AlphaFoldDB" id="A0AAN8FLX5"/>
<name>A0AAN8FLX5_TRICO</name>
<organism evidence="2 3">
    <name type="scientific">Trichostrongylus colubriformis</name>
    <name type="common">Black scour worm</name>
    <dbReference type="NCBI Taxonomy" id="6319"/>
    <lineage>
        <taxon>Eukaryota</taxon>
        <taxon>Metazoa</taxon>
        <taxon>Ecdysozoa</taxon>
        <taxon>Nematoda</taxon>
        <taxon>Chromadorea</taxon>
        <taxon>Rhabditida</taxon>
        <taxon>Rhabditina</taxon>
        <taxon>Rhabditomorpha</taxon>
        <taxon>Strongyloidea</taxon>
        <taxon>Trichostrongylidae</taxon>
        <taxon>Trichostrongylus</taxon>
    </lineage>
</organism>
<feature type="transmembrane region" description="Helical" evidence="1">
    <location>
        <begin position="48"/>
        <end position="67"/>
    </location>
</feature>
<evidence type="ECO:0000313" key="2">
    <source>
        <dbReference type="EMBL" id="KAK5981217.1"/>
    </source>
</evidence>
<dbReference type="Proteomes" id="UP001331761">
    <property type="component" value="Unassembled WGS sequence"/>
</dbReference>
<reference evidence="2 3" key="1">
    <citation type="submission" date="2019-10" db="EMBL/GenBank/DDBJ databases">
        <title>Assembly and Annotation for the nematode Trichostrongylus colubriformis.</title>
        <authorList>
            <person name="Martin J."/>
        </authorList>
    </citation>
    <scope>NUCLEOTIDE SEQUENCE [LARGE SCALE GENOMIC DNA]</scope>
    <source>
        <strain evidence="2">G859</strain>
        <tissue evidence="2">Whole worm</tissue>
    </source>
</reference>
<sequence>RNQDFRQEEIHPFYSPPQEEITVEELPFSWWDRVWKIRYKEQSRRIDLVSRVVFPLFFMIFNVTYWWRYLIPYMAVQAQTE</sequence>
<evidence type="ECO:0000256" key="1">
    <source>
        <dbReference type="SAM" id="Phobius"/>
    </source>
</evidence>
<keyword evidence="3" id="KW-1185">Reference proteome</keyword>
<accession>A0AAN8FLX5</accession>
<keyword evidence="1" id="KW-0812">Transmembrane</keyword>
<evidence type="ECO:0000313" key="3">
    <source>
        <dbReference type="Proteomes" id="UP001331761"/>
    </source>
</evidence>
<dbReference type="GO" id="GO:0016020">
    <property type="term" value="C:membrane"/>
    <property type="evidence" value="ECO:0007669"/>
    <property type="project" value="InterPro"/>
</dbReference>
<dbReference type="GO" id="GO:0006811">
    <property type="term" value="P:monoatomic ion transport"/>
    <property type="evidence" value="ECO:0007669"/>
    <property type="project" value="InterPro"/>
</dbReference>